<gene>
    <name evidence="3" type="ORF">SAMN06265222_109163</name>
</gene>
<evidence type="ECO:0000313" key="3">
    <source>
        <dbReference type="EMBL" id="SMP65992.1"/>
    </source>
</evidence>
<reference evidence="3 4" key="1">
    <citation type="submission" date="2017-05" db="EMBL/GenBank/DDBJ databases">
        <authorList>
            <person name="Varghese N."/>
            <person name="Submissions S."/>
        </authorList>
    </citation>
    <scope>NUCLEOTIDE SEQUENCE [LARGE SCALE GENOMIC DNA]</scope>
    <source>
        <strain evidence="3 4">DSM 25457</strain>
    </source>
</reference>
<feature type="compositionally biased region" description="Polar residues" evidence="1">
    <location>
        <begin position="196"/>
        <end position="218"/>
    </location>
</feature>
<feature type="transmembrane region" description="Helical" evidence="2">
    <location>
        <begin position="166"/>
        <end position="187"/>
    </location>
</feature>
<feature type="compositionally biased region" description="Polar residues" evidence="1">
    <location>
        <begin position="263"/>
        <end position="275"/>
    </location>
</feature>
<proteinExistence type="predicted"/>
<dbReference type="Proteomes" id="UP001158067">
    <property type="component" value="Unassembled WGS sequence"/>
</dbReference>
<feature type="compositionally biased region" description="Polar residues" evidence="1">
    <location>
        <begin position="228"/>
        <end position="252"/>
    </location>
</feature>
<feature type="compositionally biased region" description="Pro residues" evidence="1">
    <location>
        <begin position="55"/>
        <end position="67"/>
    </location>
</feature>
<keyword evidence="2" id="KW-0812">Transmembrane</keyword>
<keyword evidence="2" id="KW-1133">Transmembrane helix</keyword>
<evidence type="ECO:0000256" key="2">
    <source>
        <dbReference type="SAM" id="Phobius"/>
    </source>
</evidence>
<evidence type="ECO:0000313" key="4">
    <source>
        <dbReference type="Proteomes" id="UP001158067"/>
    </source>
</evidence>
<feature type="compositionally biased region" description="Pro residues" evidence="1">
    <location>
        <begin position="277"/>
        <end position="290"/>
    </location>
</feature>
<keyword evidence="4" id="KW-1185">Reference proteome</keyword>
<accession>A0ABY1QBB8</accession>
<protein>
    <submittedName>
        <fullName evidence="3">Uncharacterized protein</fullName>
    </submittedName>
</protein>
<feature type="compositionally biased region" description="Low complexity" evidence="1">
    <location>
        <begin position="12"/>
        <end position="54"/>
    </location>
</feature>
<dbReference type="EMBL" id="FXUG01000009">
    <property type="protein sequence ID" value="SMP65992.1"/>
    <property type="molecule type" value="Genomic_DNA"/>
</dbReference>
<name>A0ABY1QBB8_9BACT</name>
<feature type="region of interest" description="Disordered" evidence="1">
    <location>
        <begin position="196"/>
        <end position="313"/>
    </location>
</feature>
<evidence type="ECO:0000256" key="1">
    <source>
        <dbReference type="SAM" id="MobiDB-lite"/>
    </source>
</evidence>
<keyword evidence="2" id="KW-0472">Membrane</keyword>
<organism evidence="3 4">
    <name type="scientific">Neorhodopirellula lusitana</name>
    <dbReference type="NCBI Taxonomy" id="445327"/>
    <lineage>
        <taxon>Bacteria</taxon>
        <taxon>Pseudomonadati</taxon>
        <taxon>Planctomycetota</taxon>
        <taxon>Planctomycetia</taxon>
        <taxon>Pirellulales</taxon>
        <taxon>Pirellulaceae</taxon>
        <taxon>Neorhodopirellula</taxon>
    </lineage>
</organism>
<feature type="region of interest" description="Disordered" evidence="1">
    <location>
        <begin position="1"/>
        <end position="147"/>
    </location>
</feature>
<sequence>MVQINEPESDNTPSGSASTPSGSTTTPSGQPATQATTSTAAAIPSAAPTSISPNPESPAPAGPPPRPTRMVAGDEEIDSQEMTRDDFSQDDVSPNGPPPFDDPASDSPAAAFAAPEGFAPPKGTEPPVTETPRTAPDPDSTADSNAEVADQLKWLEEPARRSRQRLLIGAISLGTVVILGILAMWLFGGSEPITPVAQTTDPTSSIDPETTPNNTPDSVSLDKIASADSPNDSTLTPTKTSNPDGLPTTPTESLPDPALEKPASQNSPDPNSSRETPTPPTTANAPPPMIPTGLLPIDPLRADDEEKTGDQQVMRDGGDEAAIDPLMGLPPELEAFTQLLDVPGDAPDAPPIQPSDANVEELRVDQAADDMIDPMILATPPHEVNVANALKFRVAIQSDGYPLSDFLLLCSELTQVPMQIDWVTLDLAGVSFAQKIKDNKPGWKPIGDLLKTLAAELKLSLQQEPDEMLWTLEAKELSERLTPVLNTSDLGDEEASAQQLIKAFDESIEWEERERIGLAAIITDGIRKARGLPTKLNPVTLNHLMIQAECLDPATRSKEDFPEHWPLVEGGESGNQLDTAITLAGFLRHTARLNGSTCIVNWQDARTRRLSPGQLVMPFAGDPAGTMLRKTLSPLGLSARIASEGIWWVGTDATYDRMPVLVIGDELGPQREAIIQRIETAAKQAGADLLIHHDPVSDRYLSLMPRFLYRQLPTILKPF</sequence>
<feature type="compositionally biased region" description="Low complexity" evidence="1">
    <location>
        <begin position="105"/>
        <end position="121"/>
    </location>
</feature>
<comment type="caution">
    <text evidence="3">The sequence shown here is derived from an EMBL/GenBank/DDBJ whole genome shotgun (WGS) entry which is preliminary data.</text>
</comment>